<dbReference type="STRING" id="1042311.A0A2T3Z176"/>
<gene>
    <name evidence="2" type="ORF">M441DRAFT_70923</name>
</gene>
<sequence>MSIDGIPWLPGFWRRIPWRTVGALVGFFVTCGMMGLVLILSEGKETNSWPTHNKYITVPVLLSLLVGVAVLFLAVANSEGLAISWWLKALKGTKLKELQYDLEVTSNLLVGVFRPSLFNLVTLSAIMALIVSVGTSAIMQRSSTTISKSIGPYPTNIDVPVLNTTLPANFSGWAGSGSQISLLMPTFASVYKEYSNRSSIMIPSGCGNSTCQLHITGPGFDVDCTDDAVNYDFGQLASAAPVHQITTFQTVINFESKQDPNSLSHMNMSVLYKPSPTCSGKLTKHHCVLRAAAVDYAVTITNGTATLAPWDISQNTTIRIHNFTNWMQLGWGSLGAGGFITSLGGIASALQAQYNSNATLVLSVMTSNPFLVSAFGQAASTYSTSTFDDYGNCTMTWSDPREDIINSVREIMFRSALAVANSTSEPIQFKQTNAQMTRVGIVYATNWTFYGVAVGVMFLEALITLVLIWGWEKLGREVSRDPFEIAKAMGAPLLNHGSSNTSAPQILDALGSKRVRYGELVDVATGISQESAVPKRGYNLVESQDPDLMMEYISPQQTQMSLNRKRTLGIAVPEQVQPVQPGVHY</sequence>
<feature type="transmembrane region" description="Helical" evidence="1">
    <location>
        <begin position="21"/>
        <end position="40"/>
    </location>
</feature>
<dbReference type="OrthoDB" id="5357734at2759"/>
<keyword evidence="1" id="KW-0812">Transmembrane</keyword>
<keyword evidence="1" id="KW-0472">Membrane</keyword>
<evidence type="ECO:0000313" key="3">
    <source>
        <dbReference type="Proteomes" id="UP000240493"/>
    </source>
</evidence>
<proteinExistence type="predicted"/>
<accession>A0A2T3Z176</accession>
<keyword evidence="1" id="KW-1133">Transmembrane helix</keyword>
<dbReference type="PANTHER" id="PTHR37576:SF2">
    <property type="entry name" value="DEFECT AT LOW TEMPERATURE PROTEIN 1"/>
    <property type="match status" value="1"/>
</dbReference>
<protein>
    <submittedName>
        <fullName evidence="2">Uncharacterized protein</fullName>
    </submittedName>
</protein>
<dbReference type="AlphaFoldDB" id="A0A2T3Z176"/>
<dbReference type="Proteomes" id="UP000240493">
    <property type="component" value="Unassembled WGS sequence"/>
</dbReference>
<dbReference type="EMBL" id="KZ679265">
    <property type="protein sequence ID" value="PTB38552.1"/>
    <property type="molecule type" value="Genomic_DNA"/>
</dbReference>
<reference evidence="2 3" key="1">
    <citation type="submission" date="2016-07" db="EMBL/GenBank/DDBJ databases">
        <title>Multiple horizontal gene transfer events from other fungi enriched the ability of initially mycotrophic Trichoderma (Ascomycota) to feed on dead plant biomass.</title>
        <authorList>
            <consortium name="DOE Joint Genome Institute"/>
            <person name="Aerts A."/>
            <person name="Atanasova L."/>
            <person name="Chenthamara K."/>
            <person name="Zhang J."/>
            <person name="Grujic M."/>
            <person name="Henrissat B."/>
            <person name="Kuo A."/>
            <person name="Salamov A."/>
            <person name="Lipzen A."/>
            <person name="Labutti K."/>
            <person name="Barry K."/>
            <person name="Miao Y."/>
            <person name="Rahimi M.J."/>
            <person name="Shen Q."/>
            <person name="Grigoriev I.V."/>
            <person name="Kubicek C.P."/>
            <person name="Druzhinina I.S."/>
        </authorList>
    </citation>
    <scope>NUCLEOTIDE SEQUENCE [LARGE SCALE GENOMIC DNA]</scope>
    <source>
        <strain evidence="2 3">CBS 433.97</strain>
    </source>
</reference>
<name>A0A2T3Z176_TRIA4</name>
<feature type="transmembrane region" description="Helical" evidence="1">
    <location>
        <begin position="117"/>
        <end position="139"/>
    </location>
</feature>
<evidence type="ECO:0000313" key="2">
    <source>
        <dbReference type="EMBL" id="PTB38552.1"/>
    </source>
</evidence>
<dbReference type="Pfam" id="PF11374">
    <property type="entry name" value="DUF3176"/>
    <property type="match status" value="1"/>
</dbReference>
<feature type="transmembrane region" description="Helical" evidence="1">
    <location>
        <begin position="60"/>
        <end position="87"/>
    </location>
</feature>
<dbReference type="InterPro" id="IPR021514">
    <property type="entry name" value="DUF3176"/>
</dbReference>
<feature type="transmembrane region" description="Helical" evidence="1">
    <location>
        <begin position="447"/>
        <end position="471"/>
    </location>
</feature>
<evidence type="ECO:0000256" key="1">
    <source>
        <dbReference type="SAM" id="Phobius"/>
    </source>
</evidence>
<dbReference type="PANTHER" id="PTHR37576">
    <property type="entry name" value="DEFECT AT LOW TEMPERATURE PROTEIN 1"/>
    <property type="match status" value="1"/>
</dbReference>
<organism evidence="2 3">
    <name type="scientific">Trichoderma asperellum (strain ATCC 204424 / CBS 433.97 / NBRC 101777)</name>
    <dbReference type="NCBI Taxonomy" id="1042311"/>
    <lineage>
        <taxon>Eukaryota</taxon>
        <taxon>Fungi</taxon>
        <taxon>Dikarya</taxon>
        <taxon>Ascomycota</taxon>
        <taxon>Pezizomycotina</taxon>
        <taxon>Sordariomycetes</taxon>
        <taxon>Hypocreomycetidae</taxon>
        <taxon>Hypocreales</taxon>
        <taxon>Hypocreaceae</taxon>
        <taxon>Trichoderma</taxon>
    </lineage>
</organism>
<keyword evidence="3" id="KW-1185">Reference proteome</keyword>